<dbReference type="OrthoDB" id="3696538at2"/>
<keyword evidence="3" id="KW-1185">Reference proteome</keyword>
<dbReference type="AlphaFoldDB" id="A0A660C9R6"/>
<protein>
    <submittedName>
        <fullName evidence="2">Uncharacterized protein</fullName>
    </submittedName>
</protein>
<keyword evidence="1" id="KW-0472">Membrane</keyword>
<comment type="caution">
    <text evidence="2">The sequence shown here is derived from an EMBL/GenBank/DDBJ whole genome shotgun (WGS) entry which is preliminary data.</text>
</comment>
<sequence>MNASLVQPLVAIGAALSVVVLWKVAAMKRRKRREDERPSARLLSLFGRVVVTALLIVGVQWAVLVAAPNNHGLLLGILAVPALFAAHAITKAVTVTTADAPRTRGGRR</sequence>
<keyword evidence="1" id="KW-0812">Transmembrane</keyword>
<feature type="transmembrane region" description="Helical" evidence="1">
    <location>
        <begin position="6"/>
        <end position="25"/>
    </location>
</feature>
<gene>
    <name evidence="2" type="ORF">JD82_02151</name>
</gene>
<proteinExistence type="predicted"/>
<evidence type="ECO:0000313" key="3">
    <source>
        <dbReference type="Proteomes" id="UP000317303"/>
    </source>
</evidence>
<feature type="transmembrane region" description="Helical" evidence="1">
    <location>
        <begin position="73"/>
        <end position="98"/>
    </location>
</feature>
<organism evidence="2 3">
    <name type="scientific">Prauserella rugosa</name>
    <dbReference type="NCBI Taxonomy" id="43354"/>
    <lineage>
        <taxon>Bacteria</taxon>
        <taxon>Bacillati</taxon>
        <taxon>Actinomycetota</taxon>
        <taxon>Actinomycetes</taxon>
        <taxon>Pseudonocardiales</taxon>
        <taxon>Pseudonocardiaceae</taxon>
        <taxon>Prauserella</taxon>
    </lineage>
</organism>
<feature type="transmembrane region" description="Helical" evidence="1">
    <location>
        <begin position="45"/>
        <end position="67"/>
    </location>
</feature>
<reference evidence="2 3" key="1">
    <citation type="submission" date="2019-07" db="EMBL/GenBank/DDBJ databases">
        <title>R&amp;d 2014.</title>
        <authorList>
            <person name="Klenk H.-P."/>
        </authorList>
    </citation>
    <scope>NUCLEOTIDE SEQUENCE [LARGE SCALE GENOMIC DNA]</scope>
    <source>
        <strain evidence="2 3">DSM 43194</strain>
    </source>
</reference>
<dbReference type="EMBL" id="VLJV01000001">
    <property type="protein sequence ID" value="TWH20308.1"/>
    <property type="molecule type" value="Genomic_DNA"/>
</dbReference>
<evidence type="ECO:0000256" key="1">
    <source>
        <dbReference type="SAM" id="Phobius"/>
    </source>
</evidence>
<accession>A0A660C9R6</accession>
<name>A0A660C9R6_9PSEU</name>
<keyword evidence="1" id="KW-1133">Transmembrane helix</keyword>
<dbReference type="Proteomes" id="UP000317303">
    <property type="component" value="Unassembled WGS sequence"/>
</dbReference>
<evidence type="ECO:0000313" key="2">
    <source>
        <dbReference type="EMBL" id="TWH20308.1"/>
    </source>
</evidence>
<dbReference type="RefSeq" id="WP_030534036.1">
    <property type="nucleotide sequence ID" value="NZ_JOIJ01000022.1"/>
</dbReference>